<protein>
    <submittedName>
        <fullName evidence="2">Uncharacterized protein</fullName>
    </submittedName>
</protein>
<feature type="compositionally biased region" description="Basic and acidic residues" evidence="1">
    <location>
        <begin position="33"/>
        <end position="44"/>
    </location>
</feature>
<accession>A0A918Y4L8</accession>
<dbReference type="AlphaFoldDB" id="A0A918Y4L8"/>
<sequence>MRRGHNPRPGSGGEAPNGEGDVAQDWGWGGAPDEGRGGAPDEPRGVAPDGARASARPRAAAERRTRAGAVSQRGLRRSAGRGLGQGPERGLDRSARRTRAGVPDEGLGGAPWAVTSEPTATGGWVGNGGAGGGAPCRGLGRSPRDGQPSAYRDGRVGGRGCAHASPARG</sequence>
<gene>
    <name evidence="2" type="ORF">GCM10010508_36840</name>
</gene>
<feature type="region of interest" description="Disordered" evidence="1">
    <location>
        <begin position="1"/>
        <end position="169"/>
    </location>
</feature>
<evidence type="ECO:0000256" key="1">
    <source>
        <dbReference type="SAM" id="MobiDB-lite"/>
    </source>
</evidence>
<evidence type="ECO:0000313" key="3">
    <source>
        <dbReference type="Proteomes" id="UP000608955"/>
    </source>
</evidence>
<organism evidence="2 3">
    <name type="scientific">Streptomyces naganishii JCM 4654</name>
    <dbReference type="NCBI Taxonomy" id="1306179"/>
    <lineage>
        <taxon>Bacteria</taxon>
        <taxon>Bacillati</taxon>
        <taxon>Actinomycetota</taxon>
        <taxon>Actinomycetes</taxon>
        <taxon>Kitasatosporales</taxon>
        <taxon>Streptomycetaceae</taxon>
        <taxon>Streptomyces</taxon>
    </lineage>
</organism>
<feature type="compositionally biased region" description="Gly residues" evidence="1">
    <location>
        <begin position="123"/>
        <end position="135"/>
    </location>
</feature>
<keyword evidence="3" id="KW-1185">Reference proteome</keyword>
<dbReference type="EMBL" id="BMVF01000009">
    <property type="protein sequence ID" value="GHD90804.1"/>
    <property type="molecule type" value="Genomic_DNA"/>
</dbReference>
<reference evidence="2" key="1">
    <citation type="journal article" date="2014" name="Int. J. Syst. Evol. Microbiol.">
        <title>Complete genome sequence of Corynebacterium casei LMG S-19264T (=DSM 44701T), isolated from a smear-ripened cheese.</title>
        <authorList>
            <consortium name="US DOE Joint Genome Institute (JGI-PGF)"/>
            <person name="Walter F."/>
            <person name="Albersmeier A."/>
            <person name="Kalinowski J."/>
            <person name="Ruckert C."/>
        </authorList>
    </citation>
    <scope>NUCLEOTIDE SEQUENCE</scope>
    <source>
        <strain evidence="2">JCM 4654</strain>
    </source>
</reference>
<evidence type="ECO:0000313" key="2">
    <source>
        <dbReference type="EMBL" id="GHD90804.1"/>
    </source>
</evidence>
<name>A0A918Y4L8_9ACTN</name>
<proteinExistence type="predicted"/>
<dbReference type="Proteomes" id="UP000608955">
    <property type="component" value="Unassembled WGS sequence"/>
</dbReference>
<reference evidence="2" key="2">
    <citation type="submission" date="2020-09" db="EMBL/GenBank/DDBJ databases">
        <authorList>
            <person name="Sun Q."/>
            <person name="Ohkuma M."/>
        </authorList>
    </citation>
    <scope>NUCLEOTIDE SEQUENCE</scope>
    <source>
        <strain evidence="2">JCM 4654</strain>
    </source>
</reference>
<comment type="caution">
    <text evidence="2">The sequence shown here is derived from an EMBL/GenBank/DDBJ whole genome shotgun (WGS) entry which is preliminary data.</text>
</comment>